<evidence type="ECO:0000313" key="1">
    <source>
        <dbReference type="EMBL" id="WYK18796.1"/>
    </source>
</evidence>
<accession>A0ABZ2TGH9</accession>
<dbReference type="Proteomes" id="UP001281305">
    <property type="component" value="Chromosome"/>
</dbReference>
<protein>
    <submittedName>
        <fullName evidence="1">N-formylglutamate amidohydrolase</fullName>
    </submittedName>
</protein>
<evidence type="ECO:0000313" key="2">
    <source>
        <dbReference type="Proteomes" id="UP001281305"/>
    </source>
</evidence>
<reference evidence="1 2" key="1">
    <citation type="submission" date="2024-02" db="EMBL/GenBank/DDBJ databases">
        <title>Roseovarius strain W115 nov., isolated from a marine algae.</title>
        <authorList>
            <person name="Lee M.W."/>
            <person name="Lee J.K."/>
            <person name="Kim J.M."/>
            <person name="Choi D.G."/>
            <person name="Baek J.H."/>
            <person name="Bayburt H."/>
            <person name="Jung J.J."/>
            <person name="Han D.M."/>
            <person name="Jeon C.O."/>
        </authorList>
    </citation>
    <scope>NUCLEOTIDE SEQUENCE [LARGE SCALE GENOMIC DNA]</scope>
    <source>
        <strain evidence="1 2">W115</strain>
    </source>
</reference>
<gene>
    <name evidence="1" type="ORF">RZS32_002605</name>
</gene>
<name>A0ABZ2TGH9_9RHOB</name>
<sequence length="99" mass="10661">MIKTAATSSLDPVVQVINPEGLHEVVLVCEHASAYIPPNFNNLGLDKQVATSHIAWDPGALETATAMSKHLNAVLVAGCVSRLVYDCNRPPKRQVPCRT</sequence>
<dbReference type="Pfam" id="PF05013">
    <property type="entry name" value="FGase"/>
    <property type="match status" value="1"/>
</dbReference>
<dbReference type="SUPFAM" id="SSF53187">
    <property type="entry name" value="Zn-dependent exopeptidases"/>
    <property type="match status" value="1"/>
</dbReference>
<organism evidence="1 2">
    <name type="scientific">Roseovarius rhodophyticola</name>
    <dbReference type="NCBI Taxonomy" id="3080827"/>
    <lineage>
        <taxon>Bacteria</taxon>
        <taxon>Pseudomonadati</taxon>
        <taxon>Pseudomonadota</taxon>
        <taxon>Alphaproteobacteria</taxon>
        <taxon>Rhodobacterales</taxon>
        <taxon>Roseobacteraceae</taxon>
        <taxon>Roseovarius</taxon>
    </lineage>
</organism>
<proteinExistence type="predicted"/>
<dbReference type="EMBL" id="CP146606">
    <property type="protein sequence ID" value="WYK18796.1"/>
    <property type="molecule type" value="Genomic_DNA"/>
</dbReference>
<dbReference type="Gene3D" id="3.40.630.40">
    <property type="entry name" value="Zn-dependent exopeptidases"/>
    <property type="match status" value="1"/>
</dbReference>
<keyword evidence="2" id="KW-1185">Reference proteome</keyword>
<dbReference type="InterPro" id="IPR007709">
    <property type="entry name" value="N-FG_amidohydro"/>
</dbReference>